<dbReference type="AlphaFoldDB" id="A0A9D5HU05"/>
<keyword evidence="2" id="KW-1185">Reference proteome</keyword>
<reference evidence="1" key="2">
    <citation type="journal article" date="2022" name="Hortic Res">
        <title>The genome of Dioscorea zingiberensis sheds light on the biosynthesis, origin and evolution of the medicinally important diosgenin saponins.</title>
        <authorList>
            <person name="Li Y."/>
            <person name="Tan C."/>
            <person name="Li Z."/>
            <person name="Guo J."/>
            <person name="Li S."/>
            <person name="Chen X."/>
            <person name="Wang C."/>
            <person name="Dai X."/>
            <person name="Yang H."/>
            <person name="Song W."/>
            <person name="Hou L."/>
            <person name="Xu J."/>
            <person name="Tong Z."/>
            <person name="Xu A."/>
            <person name="Yuan X."/>
            <person name="Wang W."/>
            <person name="Yang Q."/>
            <person name="Chen L."/>
            <person name="Sun Z."/>
            <person name="Wang K."/>
            <person name="Pan B."/>
            <person name="Chen J."/>
            <person name="Bao Y."/>
            <person name="Liu F."/>
            <person name="Qi X."/>
            <person name="Gang D.R."/>
            <person name="Wen J."/>
            <person name="Li J."/>
        </authorList>
    </citation>
    <scope>NUCLEOTIDE SEQUENCE</scope>
    <source>
        <strain evidence="1">Dzin_1.0</strain>
    </source>
</reference>
<reference evidence="1" key="1">
    <citation type="submission" date="2021-03" db="EMBL/GenBank/DDBJ databases">
        <authorList>
            <person name="Li Z."/>
            <person name="Yang C."/>
        </authorList>
    </citation>
    <scope>NUCLEOTIDE SEQUENCE</scope>
    <source>
        <strain evidence="1">Dzin_1.0</strain>
        <tissue evidence="1">Leaf</tissue>
    </source>
</reference>
<comment type="caution">
    <text evidence="1">The sequence shown here is derived from an EMBL/GenBank/DDBJ whole genome shotgun (WGS) entry which is preliminary data.</text>
</comment>
<dbReference type="EMBL" id="JAGGNH010000001">
    <property type="protein sequence ID" value="KAJ0988849.1"/>
    <property type="molecule type" value="Genomic_DNA"/>
</dbReference>
<proteinExistence type="predicted"/>
<organism evidence="1 2">
    <name type="scientific">Dioscorea zingiberensis</name>
    <dbReference type="NCBI Taxonomy" id="325984"/>
    <lineage>
        <taxon>Eukaryota</taxon>
        <taxon>Viridiplantae</taxon>
        <taxon>Streptophyta</taxon>
        <taxon>Embryophyta</taxon>
        <taxon>Tracheophyta</taxon>
        <taxon>Spermatophyta</taxon>
        <taxon>Magnoliopsida</taxon>
        <taxon>Liliopsida</taxon>
        <taxon>Dioscoreales</taxon>
        <taxon>Dioscoreaceae</taxon>
        <taxon>Dioscorea</taxon>
    </lineage>
</organism>
<evidence type="ECO:0000313" key="2">
    <source>
        <dbReference type="Proteomes" id="UP001085076"/>
    </source>
</evidence>
<name>A0A9D5HU05_9LILI</name>
<sequence length="112" mass="12337">MAPPPRDAIGELANARGRRATFRREAVLVLFRGTTRCGSTDLNVRGQVWSRVWEAIAVVLFHIDLLLPLKNRDMGTRFKSDLSKDCLAGFVRLLVGILESNSSGRVALASSQ</sequence>
<evidence type="ECO:0000313" key="1">
    <source>
        <dbReference type="EMBL" id="KAJ0988849.1"/>
    </source>
</evidence>
<gene>
    <name evidence="1" type="ORF">J5N97_007205</name>
</gene>
<accession>A0A9D5HU05</accession>
<protein>
    <submittedName>
        <fullName evidence="1">Uncharacterized protein</fullName>
    </submittedName>
</protein>
<dbReference type="Proteomes" id="UP001085076">
    <property type="component" value="Miscellaneous, Linkage group lg01"/>
</dbReference>